<name>A0A841H477_9BACT</name>
<organism evidence="2 3">
    <name type="scientific">Longimicrobium terrae</name>
    <dbReference type="NCBI Taxonomy" id="1639882"/>
    <lineage>
        <taxon>Bacteria</taxon>
        <taxon>Pseudomonadati</taxon>
        <taxon>Gemmatimonadota</taxon>
        <taxon>Longimicrobiia</taxon>
        <taxon>Longimicrobiales</taxon>
        <taxon>Longimicrobiaceae</taxon>
        <taxon>Longimicrobium</taxon>
    </lineage>
</organism>
<keyword evidence="1" id="KW-0732">Signal</keyword>
<feature type="signal peptide" evidence="1">
    <location>
        <begin position="1"/>
        <end position="20"/>
    </location>
</feature>
<feature type="chain" id="PRO_5032296216" description="Lipoprotein" evidence="1">
    <location>
        <begin position="21"/>
        <end position="191"/>
    </location>
</feature>
<evidence type="ECO:0008006" key="4">
    <source>
        <dbReference type="Google" id="ProtNLM"/>
    </source>
</evidence>
<dbReference type="EMBL" id="JACHIA010000016">
    <property type="protein sequence ID" value="MBB6072599.1"/>
    <property type="molecule type" value="Genomic_DNA"/>
</dbReference>
<evidence type="ECO:0000313" key="3">
    <source>
        <dbReference type="Proteomes" id="UP000582837"/>
    </source>
</evidence>
<accession>A0A841H477</accession>
<dbReference type="RefSeq" id="WP_170032710.1">
    <property type="nucleotide sequence ID" value="NZ_JABDTL010000001.1"/>
</dbReference>
<evidence type="ECO:0000256" key="1">
    <source>
        <dbReference type="SAM" id="SignalP"/>
    </source>
</evidence>
<proteinExistence type="predicted"/>
<sequence>MRTLSIILLGAMLVLASACSEPASKPARQAEAEKIDYWVVPCEPTLSDSARVECNALAAVVKDDGFLSVVTQFRREGTGYCITTYPDHPSIVNGGAVVRLDSAGVVQSVTRGDTIGCSRAPKPVASCDVALPPGTIVSAEAAATLARSRKRCSAGDRCFIGCLASGAGMNVEGGCWHLCSTLRPHDDPPLG</sequence>
<comment type="caution">
    <text evidence="2">The sequence shown here is derived from an EMBL/GenBank/DDBJ whole genome shotgun (WGS) entry which is preliminary data.</text>
</comment>
<dbReference type="PROSITE" id="PS51257">
    <property type="entry name" value="PROKAR_LIPOPROTEIN"/>
    <property type="match status" value="1"/>
</dbReference>
<keyword evidence="3" id="KW-1185">Reference proteome</keyword>
<dbReference type="AlphaFoldDB" id="A0A841H477"/>
<protein>
    <recommendedName>
        <fullName evidence="4">Lipoprotein</fullName>
    </recommendedName>
</protein>
<reference evidence="2 3" key="1">
    <citation type="submission" date="2020-08" db="EMBL/GenBank/DDBJ databases">
        <title>Genomic Encyclopedia of Type Strains, Phase IV (KMG-IV): sequencing the most valuable type-strain genomes for metagenomic binning, comparative biology and taxonomic classification.</title>
        <authorList>
            <person name="Goeker M."/>
        </authorList>
    </citation>
    <scope>NUCLEOTIDE SEQUENCE [LARGE SCALE GENOMIC DNA]</scope>
    <source>
        <strain evidence="2 3">DSM 29007</strain>
    </source>
</reference>
<evidence type="ECO:0000313" key="2">
    <source>
        <dbReference type="EMBL" id="MBB6072599.1"/>
    </source>
</evidence>
<dbReference type="Proteomes" id="UP000582837">
    <property type="component" value="Unassembled WGS sequence"/>
</dbReference>
<gene>
    <name evidence="2" type="ORF">HNQ61_004262</name>
</gene>